<keyword evidence="1" id="KW-0732">Signal</keyword>
<dbReference type="InterPro" id="IPR033116">
    <property type="entry name" value="TRYPSIN_SER"/>
</dbReference>
<sequence>MRVVTGALVVAGVLVFPLTQASADPGNGGAAGDAELARRQAPMLVLADELEAASGGGFAGVELDVPGGVVHLYAKGGAPKGVGTLAAKAPGGIRVQVHPAEYSAAELRERAEEIIRTRGLSAGGDVHRVTPMADGSGLELGVTSQAGMAKVAGERMVVGAEVESVTPYDGRWGGNSPFEGGIQINACSASFGGLMSPAREDWVYPAKLITAAHCFSVGDEVRTGNSTTGTVVIGHVEAVNPQLDTALIAVDPGKFVTGWMWDGGVQDGSEFGKPVVGTSQARKGSLVCASGAWSGVHCDIKITKTDSTLDWGTHTSRAVSIGDQLQGQLAAGGGDSGGPVFTLTGDFSSVLAAGVIIGGDSKKPATCTYVSSRCSTRLFFTDFRTVRSYWGLSWMAGQGPEGL</sequence>
<dbReference type="Proteomes" id="UP001596137">
    <property type="component" value="Unassembled WGS sequence"/>
</dbReference>
<comment type="caution">
    <text evidence="2">The sequence shown here is derived from an EMBL/GenBank/DDBJ whole genome shotgun (WGS) entry which is preliminary data.</text>
</comment>
<evidence type="ECO:0000313" key="2">
    <source>
        <dbReference type="EMBL" id="MFC6082794.1"/>
    </source>
</evidence>
<gene>
    <name evidence="2" type="ORF">ACFP1K_16610</name>
</gene>
<protein>
    <recommendedName>
        <fullName evidence="4">Serine protease</fullName>
    </recommendedName>
</protein>
<evidence type="ECO:0000256" key="1">
    <source>
        <dbReference type="SAM" id="SignalP"/>
    </source>
</evidence>
<name>A0ABW1NHD3_9ACTN</name>
<dbReference type="Gene3D" id="2.40.10.10">
    <property type="entry name" value="Trypsin-like serine proteases"/>
    <property type="match status" value="2"/>
</dbReference>
<dbReference type="SUPFAM" id="SSF50494">
    <property type="entry name" value="Trypsin-like serine proteases"/>
    <property type="match status" value="1"/>
</dbReference>
<dbReference type="PROSITE" id="PS00134">
    <property type="entry name" value="TRYPSIN_HIS"/>
    <property type="match status" value="1"/>
</dbReference>
<dbReference type="InterPro" id="IPR018114">
    <property type="entry name" value="TRYPSIN_HIS"/>
</dbReference>
<keyword evidence="3" id="KW-1185">Reference proteome</keyword>
<dbReference type="EMBL" id="JBHSRF010000021">
    <property type="protein sequence ID" value="MFC6082794.1"/>
    <property type="molecule type" value="Genomic_DNA"/>
</dbReference>
<dbReference type="PROSITE" id="PS00135">
    <property type="entry name" value="TRYPSIN_SER"/>
    <property type="match status" value="1"/>
</dbReference>
<dbReference type="InterPro" id="IPR043504">
    <property type="entry name" value="Peptidase_S1_PA_chymotrypsin"/>
</dbReference>
<dbReference type="InterPro" id="IPR009003">
    <property type="entry name" value="Peptidase_S1_PA"/>
</dbReference>
<dbReference type="RefSeq" id="WP_380753615.1">
    <property type="nucleotide sequence ID" value="NZ_JBHSRF010000021.1"/>
</dbReference>
<reference evidence="3" key="1">
    <citation type="journal article" date="2019" name="Int. J. Syst. Evol. Microbiol.">
        <title>The Global Catalogue of Microorganisms (GCM) 10K type strain sequencing project: providing services to taxonomists for standard genome sequencing and annotation.</title>
        <authorList>
            <consortium name="The Broad Institute Genomics Platform"/>
            <consortium name="The Broad Institute Genome Sequencing Center for Infectious Disease"/>
            <person name="Wu L."/>
            <person name="Ma J."/>
        </authorList>
    </citation>
    <scope>NUCLEOTIDE SEQUENCE [LARGE SCALE GENOMIC DNA]</scope>
    <source>
        <strain evidence="3">JCM 30346</strain>
    </source>
</reference>
<feature type="chain" id="PRO_5046399980" description="Serine protease" evidence="1">
    <location>
        <begin position="24"/>
        <end position="403"/>
    </location>
</feature>
<feature type="signal peptide" evidence="1">
    <location>
        <begin position="1"/>
        <end position="23"/>
    </location>
</feature>
<accession>A0ABW1NHD3</accession>
<evidence type="ECO:0000313" key="3">
    <source>
        <dbReference type="Proteomes" id="UP001596137"/>
    </source>
</evidence>
<proteinExistence type="predicted"/>
<evidence type="ECO:0008006" key="4">
    <source>
        <dbReference type="Google" id="ProtNLM"/>
    </source>
</evidence>
<organism evidence="2 3">
    <name type="scientific">Sphaerisporangium aureirubrum</name>
    <dbReference type="NCBI Taxonomy" id="1544736"/>
    <lineage>
        <taxon>Bacteria</taxon>
        <taxon>Bacillati</taxon>
        <taxon>Actinomycetota</taxon>
        <taxon>Actinomycetes</taxon>
        <taxon>Streptosporangiales</taxon>
        <taxon>Streptosporangiaceae</taxon>
        <taxon>Sphaerisporangium</taxon>
    </lineage>
</organism>